<feature type="compositionally biased region" description="Basic and acidic residues" evidence="1">
    <location>
        <begin position="89"/>
        <end position="100"/>
    </location>
</feature>
<evidence type="ECO:0000313" key="2">
    <source>
        <dbReference type="EMBL" id="GAA2213056.1"/>
    </source>
</evidence>
<dbReference type="Proteomes" id="UP001499843">
    <property type="component" value="Unassembled WGS sequence"/>
</dbReference>
<gene>
    <name evidence="2" type="ORF">GCM10009850_085180</name>
</gene>
<keyword evidence="3" id="KW-1185">Reference proteome</keyword>
<comment type="caution">
    <text evidence="2">The sequence shown here is derived from an EMBL/GenBank/DDBJ whole genome shotgun (WGS) entry which is preliminary data.</text>
</comment>
<accession>A0ABN3CUD4</accession>
<proteinExistence type="predicted"/>
<reference evidence="2 3" key="1">
    <citation type="journal article" date="2019" name="Int. J. Syst. Evol. Microbiol.">
        <title>The Global Catalogue of Microorganisms (GCM) 10K type strain sequencing project: providing services to taxonomists for standard genome sequencing and annotation.</title>
        <authorList>
            <consortium name="The Broad Institute Genomics Platform"/>
            <consortium name="The Broad Institute Genome Sequencing Center for Infectious Disease"/>
            <person name="Wu L."/>
            <person name="Ma J."/>
        </authorList>
    </citation>
    <scope>NUCLEOTIDE SEQUENCE [LARGE SCALE GENOMIC DNA]</scope>
    <source>
        <strain evidence="2 3">JCM 16114</strain>
    </source>
</reference>
<sequence>MTSISPGEIYEDCSFHPVLCTSNDGDEIQGISLIDASMPRACSIGFCAVVKLSIDDVIAARTDWPAYLVRRKAEFERHCSEPPLTPQEAPHRETADPAGP</sequence>
<feature type="region of interest" description="Disordered" evidence="1">
    <location>
        <begin position="79"/>
        <end position="100"/>
    </location>
</feature>
<evidence type="ECO:0000313" key="3">
    <source>
        <dbReference type="Proteomes" id="UP001499843"/>
    </source>
</evidence>
<organism evidence="2 3">
    <name type="scientific">Nonomuraea monospora</name>
    <dbReference type="NCBI Taxonomy" id="568818"/>
    <lineage>
        <taxon>Bacteria</taxon>
        <taxon>Bacillati</taxon>
        <taxon>Actinomycetota</taxon>
        <taxon>Actinomycetes</taxon>
        <taxon>Streptosporangiales</taxon>
        <taxon>Streptosporangiaceae</taxon>
        <taxon>Nonomuraea</taxon>
    </lineage>
</organism>
<protein>
    <submittedName>
        <fullName evidence="2">Uncharacterized protein</fullName>
    </submittedName>
</protein>
<name>A0ABN3CUD4_9ACTN</name>
<dbReference type="EMBL" id="BAAAQX010000030">
    <property type="protein sequence ID" value="GAA2213056.1"/>
    <property type="molecule type" value="Genomic_DNA"/>
</dbReference>
<evidence type="ECO:0000256" key="1">
    <source>
        <dbReference type="SAM" id="MobiDB-lite"/>
    </source>
</evidence>
<dbReference type="RefSeq" id="WP_344488116.1">
    <property type="nucleotide sequence ID" value="NZ_BAAAQX010000030.1"/>
</dbReference>